<dbReference type="InterPro" id="IPR005482">
    <property type="entry name" value="Biotin_COase_C"/>
</dbReference>
<keyword evidence="3 6" id="KW-0547">Nucleotide-binding</keyword>
<dbReference type="InterPro" id="IPR011761">
    <property type="entry name" value="ATP-grasp"/>
</dbReference>
<feature type="compositionally biased region" description="Gly residues" evidence="7">
    <location>
        <begin position="524"/>
        <end position="540"/>
    </location>
</feature>
<dbReference type="FunFam" id="3.40.50.20:FF:000010">
    <property type="entry name" value="Propionyl-CoA carboxylase subunit alpha"/>
    <property type="match status" value="1"/>
</dbReference>
<evidence type="ECO:0000256" key="5">
    <source>
        <dbReference type="ARBA" id="ARBA00023267"/>
    </source>
</evidence>
<dbReference type="InterPro" id="IPR011764">
    <property type="entry name" value="Biotin_carboxylation_dom"/>
</dbReference>
<feature type="region of interest" description="Disordered" evidence="7">
    <location>
        <begin position="522"/>
        <end position="543"/>
    </location>
</feature>
<dbReference type="PROSITE" id="PS00188">
    <property type="entry name" value="BIOTIN"/>
    <property type="match status" value="1"/>
</dbReference>
<evidence type="ECO:0000256" key="7">
    <source>
        <dbReference type="SAM" id="MobiDB-lite"/>
    </source>
</evidence>
<dbReference type="Gene3D" id="2.40.50.100">
    <property type="match status" value="1"/>
</dbReference>
<evidence type="ECO:0000256" key="3">
    <source>
        <dbReference type="ARBA" id="ARBA00022741"/>
    </source>
</evidence>
<dbReference type="Pfam" id="PF00289">
    <property type="entry name" value="Biotin_carb_N"/>
    <property type="match status" value="1"/>
</dbReference>
<dbReference type="SUPFAM" id="SSF51230">
    <property type="entry name" value="Single hybrid motif"/>
    <property type="match status" value="1"/>
</dbReference>
<feature type="domain" description="Biotin carboxylation" evidence="10">
    <location>
        <begin position="34"/>
        <end position="487"/>
    </location>
</feature>
<sequence>MFASLRHGSGMLMPRARSRLCCCSQRRRHNSGALLQKVLIANRGEIACRVIKTAKSMGVETVAVYSEQDADAMHVAMADEAYAIGPAPASESYLRGEVILGVAKRSGAQAIHPGYGFLSENANFAQACADAGITFVGPPASAILSMGSKSMAKTIMSAAGVPVTPGYHGEDQSPERLLQEANAIGYPVLIKAVMGGGGKGMRIVHTHKDFLGALEACQRESAKSFGDARVLLEKFIAESRHVEVQVFADTLGNVVYLSERDCSVQRRHQKVLEEAPAPHLSQEVRTGLGEAAVRAARAVGYVGAGTVEFLMDAATQEFFFCEMNTRLQVEHPVTEMVMGQDLVEWQLRVASGQPLPVIDQSLLQPLGHAIEARVYAENTSKGLFLPATGTLTRMRPPAQGGNSRGMVRVDTGVREGDTVSMHYDPMIAKLLAWGETREAALTRLASALREYQVLGVPTNLEFAERCVRHPAFVAGGVTTKFLETYGAQLAQFTAAAPPPHAVALGALALMLKREGRIVAAAHSGGSGGSGGGGGGSGARGGPWSAAAGPWRVSSHGMRRCALRLSASTDEEGGKATEVSVDCAADGSYVVAGVPVSGTLTADGALAATVEGHRYHCSAAVSEGGFGGAASVTLWHPSGPVEGDSQWRPRYDLKVPARASAGARAGGTSGAMGVLKAPMPGKVIRVMAKLGAAVTAGQALVIMEAMKMEHTVTAHAAGTVGAVHCEEGQLVSEAAVLVTMDQGKAVPAAE</sequence>
<comment type="cofactor">
    <cofactor evidence="1">
        <name>biotin</name>
        <dbReference type="ChEBI" id="CHEBI:57586"/>
    </cofactor>
</comment>
<dbReference type="PROSITE" id="PS50979">
    <property type="entry name" value="BC"/>
    <property type="match status" value="1"/>
</dbReference>
<dbReference type="InterPro" id="IPR016185">
    <property type="entry name" value="PreATP-grasp_dom_sf"/>
</dbReference>
<evidence type="ECO:0000259" key="9">
    <source>
        <dbReference type="PROSITE" id="PS50975"/>
    </source>
</evidence>
<dbReference type="GO" id="GO:0005739">
    <property type="term" value="C:mitochondrion"/>
    <property type="evidence" value="ECO:0007669"/>
    <property type="project" value="TreeGrafter"/>
</dbReference>
<dbReference type="PROSITE" id="PS50975">
    <property type="entry name" value="ATP_GRASP"/>
    <property type="match status" value="1"/>
</dbReference>
<organism evidence="11 12">
    <name type="scientific">Tribonema minus</name>
    <dbReference type="NCBI Taxonomy" id="303371"/>
    <lineage>
        <taxon>Eukaryota</taxon>
        <taxon>Sar</taxon>
        <taxon>Stramenopiles</taxon>
        <taxon>Ochrophyta</taxon>
        <taxon>PX clade</taxon>
        <taxon>Xanthophyceae</taxon>
        <taxon>Tribonematales</taxon>
        <taxon>Tribonemataceae</taxon>
        <taxon>Tribonema</taxon>
    </lineage>
</organism>
<dbReference type="Pfam" id="PF02785">
    <property type="entry name" value="Biotin_carb_C"/>
    <property type="match status" value="1"/>
</dbReference>
<dbReference type="SMART" id="SM00878">
    <property type="entry name" value="Biotin_carb_C"/>
    <property type="match status" value="1"/>
</dbReference>
<proteinExistence type="predicted"/>
<evidence type="ECO:0000313" key="11">
    <source>
        <dbReference type="EMBL" id="KAG5185392.1"/>
    </source>
</evidence>
<dbReference type="SUPFAM" id="SSF51246">
    <property type="entry name" value="Rudiment single hybrid motif"/>
    <property type="match status" value="1"/>
</dbReference>
<dbReference type="GO" id="GO:0046872">
    <property type="term" value="F:metal ion binding"/>
    <property type="evidence" value="ECO:0007669"/>
    <property type="project" value="InterPro"/>
</dbReference>
<dbReference type="InterPro" id="IPR011053">
    <property type="entry name" value="Single_hybrid_motif"/>
</dbReference>
<gene>
    <name evidence="11" type="ORF">JKP88DRAFT_312275</name>
</gene>
<dbReference type="SUPFAM" id="SSF52440">
    <property type="entry name" value="PreATP-grasp domain"/>
    <property type="match status" value="1"/>
</dbReference>
<dbReference type="SUPFAM" id="SSF56059">
    <property type="entry name" value="Glutathione synthetase ATP-binding domain-like"/>
    <property type="match status" value="1"/>
</dbReference>
<accession>A0A835Z489</accession>
<dbReference type="FunFam" id="3.30.470.20:FF:000028">
    <property type="entry name" value="Methylcrotonoyl-CoA carboxylase subunit alpha, mitochondrial"/>
    <property type="match status" value="1"/>
</dbReference>
<dbReference type="InterPro" id="IPR050856">
    <property type="entry name" value="Biotin_carboxylase_complex"/>
</dbReference>
<dbReference type="InterPro" id="IPR011054">
    <property type="entry name" value="Rudment_hybrid_motif"/>
</dbReference>
<dbReference type="InterPro" id="IPR005479">
    <property type="entry name" value="CPAse_ATP-bd"/>
</dbReference>
<evidence type="ECO:0000256" key="4">
    <source>
        <dbReference type="ARBA" id="ARBA00022840"/>
    </source>
</evidence>
<dbReference type="Pfam" id="PF02786">
    <property type="entry name" value="CPSase_L_D2"/>
    <property type="match status" value="1"/>
</dbReference>
<dbReference type="AlphaFoldDB" id="A0A835Z489"/>
<dbReference type="InterPro" id="IPR005481">
    <property type="entry name" value="BC-like_N"/>
</dbReference>
<evidence type="ECO:0000256" key="6">
    <source>
        <dbReference type="PROSITE-ProRule" id="PRU00409"/>
    </source>
</evidence>
<evidence type="ECO:0000256" key="2">
    <source>
        <dbReference type="ARBA" id="ARBA00022598"/>
    </source>
</evidence>
<dbReference type="OrthoDB" id="196847at2759"/>
<dbReference type="Gene3D" id="3.30.470.20">
    <property type="entry name" value="ATP-grasp fold, B domain"/>
    <property type="match status" value="1"/>
</dbReference>
<evidence type="ECO:0000256" key="1">
    <source>
        <dbReference type="ARBA" id="ARBA00001953"/>
    </source>
</evidence>
<dbReference type="FunFam" id="3.30.1490.20:FF:000003">
    <property type="entry name" value="acetyl-CoA carboxylase isoform X1"/>
    <property type="match status" value="1"/>
</dbReference>
<feature type="domain" description="ATP-grasp" evidence="9">
    <location>
        <begin position="153"/>
        <end position="351"/>
    </location>
</feature>
<evidence type="ECO:0000259" key="10">
    <source>
        <dbReference type="PROSITE" id="PS50979"/>
    </source>
</evidence>
<keyword evidence="4 6" id="KW-0067">ATP-binding</keyword>
<dbReference type="Pfam" id="PF00364">
    <property type="entry name" value="Biotin_lipoyl"/>
    <property type="match status" value="1"/>
</dbReference>
<dbReference type="EMBL" id="JAFCMP010000134">
    <property type="protein sequence ID" value="KAG5185392.1"/>
    <property type="molecule type" value="Genomic_DNA"/>
</dbReference>
<dbReference type="GO" id="GO:0004485">
    <property type="term" value="F:methylcrotonoyl-CoA carboxylase activity"/>
    <property type="evidence" value="ECO:0007669"/>
    <property type="project" value="TreeGrafter"/>
</dbReference>
<evidence type="ECO:0000313" key="12">
    <source>
        <dbReference type="Proteomes" id="UP000664859"/>
    </source>
</evidence>
<dbReference type="InterPro" id="IPR000089">
    <property type="entry name" value="Biotin_lipoyl"/>
</dbReference>
<protein>
    <submittedName>
        <fullName evidence="11">Carboxylase</fullName>
    </submittedName>
</protein>
<dbReference type="Proteomes" id="UP000664859">
    <property type="component" value="Unassembled WGS sequence"/>
</dbReference>
<feature type="domain" description="Lipoyl-binding" evidence="8">
    <location>
        <begin position="661"/>
        <end position="740"/>
    </location>
</feature>
<dbReference type="InterPro" id="IPR001882">
    <property type="entry name" value="Biotin_BS"/>
</dbReference>
<dbReference type="PROSITE" id="PS50968">
    <property type="entry name" value="BIOTINYL_LIPOYL"/>
    <property type="match status" value="1"/>
</dbReference>
<keyword evidence="12" id="KW-1185">Reference proteome</keyword>
<evidence type="ECO:0000259" key="8">
    <source>
        <dbReference type="PROSITE" id="PS50968"/>
    </source>
</evidence>
<reference evidence="11" key="1">
    <citation type="submission" date="2021-02" db="EMBL/GenBank/DDBJ databases">
        <title>First Annotated Genome of the Yellow-green Alga Tribonema minus.</title>
        <authorList>
            <person name="Mahan K.M."/>
        </authorList>
    </citation>
    <scope>NUCLEOTIDE SEQUENCE</scope>
    <source>
        <strain evidence="11">UTEX B ZZ1240</strain>
    </source>
</reference>
<dbReference type="PANTHER" id="PTHR18866">
    <property type="entry name" value="CARBOXYLASE:PYRUVATE/ACETYL-COA/PROPIONYL-COA CARBOXYLASE"/>
    <property type="match status" value="1"/>
</dbReference>
<dbReference type="CDD" id="cd06850">
    <property type="entry name" value="biotinyl_domain"/>
    <property type="match status" value="1"/>
</dbReference>
<keyword evidence="2" id="KW-0436">Ligase</keyword>
<name>A0A835Z489_9STRA</name>
<dbReference type="PANTHER" id="PTHR18866:SF33">
    <property type="entry name" value="METHYLCROTONOYL-COA CARBOXYLASE SUBUNIT ALPHA, MITOCHONDRIAL-RELATED"/>
    <property type="match status" value="1"/>
</dbReference>
<keyword evidence="5" id="KW-0092">Biotin</keyword>
<dbReference type="GO" id="GO:0005524">
    <property type="term" value="F:ATP binding"/>
    <property type="evidence" value="ECO:0007669"/>
    <property type="project" value="UniProtKB-UniRule"/>
</dbReference>
<comment type="caution">
    <text evidence="11">The sequence shown here is derived from an EMBL/GenBank/DDBJ whole genome shotgun (WGS) entry which is preliminary data.</text>
</comment>